<evidence type="ECO:0000256" key="2">
    <source>
        <dbReference type="SAM" id="Phobius"/>
    </source>
</evidence>
<gene>
    <name evidence="4" type="ORF">HID58_059826</name>
</gene>
<dbReference type="PROSITE" id="PS50158">
    <property type="entry name" value="ZF_CCHC"/>
    <property type="match status" value="1"/>
</dbReference>
<feature type="domain" description="CCHC-type" evidence="3">
    <location>
        <begin position="124"/>
        <end position="138"/>
    </location>
</feature>
<dbReference type="Proteomes" id="UP000824890">
    <property type="component" value="Unassembled WGS sequence"/>
</dbReference>
<dbReference type="InterPro" id="IPR001878">
    <property type="entry name" value="Znf_CCHC"/>
</dbReference>
<keyword evidence="1" id="KW-0862">Zinc</keyword>
<feature type="transmembrane region" description="Helical" evidence="2">
    <location>
        <begin position="21"/>
        <end position="37"/>
    </location>
</feature>
<reference evidence="4 5" key="1">
    <citation type="submission" date="2021-05" db="EMBL/GenBank/DDBJ databases">
        <title>Genome Assembly of Synthetic Allotetraploid Brassica napus Reveals Homoeologous Exchanges between Subgenomes.</title>
        <authorList>
            <person name="Davis J.T."/>
        </authorList>
    </citation>
    <scope>NUCLEOTIDE SEQUENCE [LARGE SCALE GENOMIC DNA]</scope>
    <source>
        <strain evidence="5">cv. Da-Ae</strain>
        <tissue evidence="4">Seedling</tissue>
    </source>
</reference>
<proteinExistence type="predicted"/>
<name>A0ABQ7ZU05_BRANA</name>
<sequence>MITHKQRRTEKGLCFKHYFKWILCFSFTLYFLVSFLVDHNQEDLPLSPSSLSRPNTLLTNPKTKFIASHVVFESKIHDHTLIFPPQRPNIRTVEPVEYAIAIGNNGKTKAVDVIAPGGGGGVECYNCREVGHMAKDCRGGSGGNRYGGRGYGGEGCYTCGDVGHFAMETLAIHVAELDTWLEFAQARESLVVVVVVLVMNVEALVIWHVTVIVEEEEAVAPVVASVSHAARKVTLRGTALRLLNKEKEE</sequence>
<evidence type="ECO:0000256" key="1">
    <source>
        <dbReference type="PROSITE-ProRule" id="PRU00047"/>
    </source>
</evidence>
<comment type="caution">
    <text evidence="4">The sequence shown here is derived from an EMBL/GenBank/DDBJ whole genome shotgun (WGS) entry which is preliminary data.</text>
</comment>
<keyword evidence="2" id="KW-1133">Transmembrane helix</keyword>
<dbReference type="PANTHER" id="PTHR46565">
    <property type="entry name" value="COLD SHOCK DOMAIN PROTEIN 2"/>
    <property type="match status" value="1"/>
</dbReference>
<protein>
    <recommendedName>
        <fullName evidence="3">CCHC-type domain-containing protein</fullName>
    </recommendedName>
</protein>
<keyword evidence="2" id="KW-0472">Membrane</keyword>
<accession>A0ABQ7ZU05</accession>
<keyword evidence="1" id="KW-0479">Metal-binding</keyword>
<evidence type="ECO:0000313" key="5">
    <source>
        <dbReference type="Proteomes" id="UP000824890"/>
    </source>
</evidence>
<dbReference type="InterPro" id="IPR036875">
    <property type="entry name" value="Znf_CCHC_sf"/>
</dbReference>
<dbReference type="Pfam" id="PF00098">
    <property type="entry name" value="zf-CCHC"/>
    <property type="match status" value="2"/>
</dbReference>
<dbReference type="PANTHER" id="PTHR46565:SF20">
    <property type="entry name" value="COLD SHOCK DOMAIN-CONTAINING PROTEIN 4"/>
    <property type="match status" value="1"/>
</dbReference>
<dbReference type="SMART" id="SM00343">
    <property type="entry name" value="ZnF_C2HC"/>
    <property type="match status" value="2"/>
</dbReference>
<dbReference type="SUPFAM" id="SSF57756">
    <property type="entry name" value="Retrovirus zinc finger-like domains"/>
    <property type="match status" value="1"/>
</dbReference>
<dbReference type="EMBL" id="JAGKQM010000014">
    <property type="protein sequence ID" value="KAH0883730.1"/>
    <property type="molecule type" value="Genomic_DNA"/>
</dbReference>
<evidence type="ECO:0000259" key="3">
    <source>
        <dbReference type="PROSITE" id="PS50158"/>
    </source>
</evidence>
<keyword evidence="2" id="KW-0812">Transmembrane</keyword>
<dbReference type="Gene3D" id="4.10.60.10">
    <property type="entry name" value="Zinc finger, CCHC-type"/>
    <property type="match status" value="1"/>
</dbReference>
<organism evidence="4 5">
    <name type="scientific">Brassica napus</name>
    <name type="common">Rape</name>
    <dbReference type="NCBI Taxonomy" id="3708"/>
    <lineage>
        <taxon>Eukaryota</taxon>
        <taxon>Viridiplantae</taxon>
        <taxon>Streptophyta</taxon>
        <taxon>Embryophyta</taxon>
        <taxon>Tracheophyta</taxon>
        <taxon>Spermatophyta</taxon>
        <taxon>Magnoliopsida</taxon>
        <taxon>eudicotyledons</taxon>
        <taxon>Gunneridae</taxon>
        <taxon>Pentapetalae</taxon>
        <taxon>rosids</taxon>
        <taxon>malvids</taxon>
        <taxon>Brassicales</taxon>
        <taxon>Brassicaceae</taxon>
        <taxon>Brassiceae</taxon>
        <taxon>Brassica</taxon>
    </lineage>
</organism>
<keyword evidence="1" id="KW-0863">Zinc-finger</keyword>
<evidence type="ECO:0000313" key="4">
    <source>
        <dbReference type="EMBL" id="KAH0883730.1"/>
    </source>
</evidence>
<keyword evidence="5" id="KW-1185">Reference proteome</keyword>